<evidence type="ECO:0000256" key="1">
    <source>
        <dbReference type="ARBA" id="ARBA00009636"/>
    </source>
</evidence>
<dbReference type="InterPro" id="IPR002452">
    <property type="entry name" value="Alpha_tubulin"/>
</dbReference>
<organism evidence="7 8">
    <name type="scientific">Stylosanthes scabra</name>
    <dbReference type="NCBI Taxonomy" id="79078"/>
    <lineage>
        <taxon>Eukaryota</taxon>
        <taxon>Viridiplantae</taxon>
        <taxon>Streptophyta</taxon>
        <taxon>Embryophyta</taxon>
        <taxon>Tracheophyta</taxon>
        <taxon>Spermatophyta</taxon>
        <taxon>Magnoliopsida</taxon>
        <taxon>eudicotyledons</taxon>
        <taxon>Gunneridae</taxon>
        <taxon>Pentapetalae</taxon>
        <taxon>rosids</taxon>
        <taxon>fabids</taxon>
        <taxon>Fabales</taxon>
        <taxon>Fabaceae</taxon>
        <taxon>Papilionoideae</taxon>
        <taxon>50 kb inversion clade</taxon>
        <taxon>dalbergioids sensu lato</taxon>
        <taxon>Dalbergieae</taxon>
        <taxon>Pterocarpus clade</taxon>
        <taxon>Stylosanthes</taxon>
    </lineage>
</organism>
<keyword evidence="4" id="KW-0378">Hydrolase</keyword>
<comment type="catalytic activity">
    <reaction evidence="6">
        <text>GTP + H2O = GDP + phosphate + H(+)</text>
        <dbReference type="Rhea" id="RHEA:19669"/>
        <dbReference type="ChEBI" id="CHEBI:15377"/>
        <dbReference type="ChEBI" id="CHEBI:15378"/>
        <dbReference type="ChEBI" id="CHEBI:37565"/>
        <dbReference type="ChEBI" id="CHEBI:43474"/>
        <dbReference type="ChEBI" id="CHEBI:58189"/>
    </reaction>
    <physiologicalReaction direction="left-to-right" evidence="6">
        <dbReference type="Rhea" id="RHEA:19670"/>
    </physiologicalReaction>
</comment>
<dbReference type="PANTHER" id="PTHR11588">
    <property type="entry name" value="TUBULIN"/>
    <property type="match status" value="1"/>
</dbReference>
<evidence type="ECO:0000256" key="5">
    <source>
        <dbReference type="ARBA" id="ARBA00023134"/>
    </source>
</evidence>
<dbReference type="InterPro" id="IPR036525">
    <property type="entry name" value="Tubulin/FtsZ_GTPase_sf"/>
</dbReference>
<keyword evidence="5" id="KW-0342">GTP-binding</keyword>
<dbReference type="InterPro" id="IPR000217">
    <property type="entry name" value="Tubulin"/>
</dbReference>
<keyword evidence="2" id="KW-0493">Microtubule</keyword>
<evidence type="ECO:0000256" key="6">
    <source>
        <dbReference type="ARBA" id="ARBA00049117"/>
    </source>
</evidence>
<gene>
    <name evidence="7" type="ORF">PIB30_032439</name>
</gene>
<dbReference type="SUPFAM" id="SSF52490">
    <property type="entry name" value="Tubulin nucleotide-binding domain-like"/>
    <property type="match status" value="1"/>
</dbReference>
<evidence type="ECO:0000256" key="2">
    <source>
        <dbReference type="ARBA" id="ARBA00022701"/>
    </source>
</evidence>
<dbReference type="Proteomes" id="UP001341840">
    <property type="component" value="Unassembled WGS sequence"/>
</dbReference>
<evidence type="ECO:0000256" key="4">
    <source>
        <dbReference type="ARBA" id="ARBA00022801"/>
    </source>
</evidence>
<dbReference type="Gene3D" id="3.40.50.1440">
    <property type="entry name" value="Tubulin/FtsZ, GTPase domain"/>
    <property type="match status" value="1"/>
</dbReference>
<comment type="caution">
    <text evidence="7">The sequence shown here is derived from an EMBL/GenBank/DDBJ whole genome shotgun (WGS) entry which is preliminary data.</text>
</comment>
<evidence type="ECO:0000313" key="8">
    <source>
        <dbReference type="Proteomes" id="UP001341840"/>
    </source>
</evidence>
<evidence type="ECO:0000313" key="7">
    <source>
        <dbReference type="EMBL" id="MED6109328.1"/>
    </source>
</evidence>
<comment type="similarity">
    <text evidence="1">Belongs to the tubulin family.</text>
</comment>
<reference evidence="7 8" key="1">
    <citation type="journal article" date="2023" name="Plants (Basel)">
        <title>Bridging the Gap: Combining Genomics and Transcriptomics Approaches to Understand Stylosanthes scabra, an Orphan Legume from the Brazilian Caatinga.</title>
        <authorList>
            <person name="Ferreira-Neto J.R.C."/>
            <person name="da Silva M.D."/>
            <person name="Binneck E."/>
            <person name="de Melo N.F."/>
            <person name="da Silva R.H."/>
            <person name="de Melo A.L.T.M."/>
            <person name="Pandolfi V."/>
            <person name="Bustamante F.O."/>
            <person name="Brasileiro-Vidal A.C."/>
            <person name="Benko-Iseppon A.M."/>
        </authorList>
    </citation>
    <scope>NUCLEOTIDE SEQUENCE [LARGE SCALE GENOMIC DNA]</scope>
    <source>
        <tissue evidence="7">Leaves</tissue>
    </source>
</reference>
<dbReference type="PRINTS" id="PR01162">
    <property type="entry name" value="ALPHATUBULIN"/>
</dbReference>
<sequence length="131" mass="14484">MEMRDRIQQARSPCCLRRSEPTVIDGVRAGTYHQIFHPEQLISGKEDSANNFARGHYIIVDKKIVVLCLDAFASSPTTARASRDSLFSTTPAAVTAPASAEPLLDLLLERLFVDYGKESKLGFTIYPSPQV</sequence>
<dbReference type="EMBL" id="JASCZI010000143">
    <property type="protein sequence ID" value="MED6109328.1"/>
    <property type="molecule type" value="Genomic_DNA"/>
</dbReference>
<keyword evidence="8" id="KW-1185">Reference proteome</keyword>
<proteinExistence type="inferred from homology"/>
<evidence type="ECO:0000256" key="3">
    <source>
        <dbReference type="ARBA" id="ARBA00022741"/>
    </source>
</evidence>
<accession>A0ABU6QBV7</accession>
<name>A0ABU6QBV7_9FABA</name>
<keyword evidence="3" id="KW-0547">Nucleotide-binding</keyword>
<protein>
    <submittedName>
        <fullName evidence="7">Uncharacterized protein</fullName>
    </submittedName>
</protein>
<dbReference type="PRINTS" id="PR01161">
    <property type="entry name" value="TUBULIN"/>
</dbReference>